<feature type="domain" description="GP-PDE" evidence="2">
    <location>
        <begin position="36"/>
        <end position="294"/>
    </location>
</feature>
<protein>
    <recommendedName>
        <fullName evidence="2">GP-PDE domain-containing protein</fullName>
    </recommendedName>
</protein>
<reference evidence="3" key="1">
    <citation type="submission" date="2021-10" db="EMBL/GenBank/DDBJ databases">
        <authorList>
            <person name="Dean J.D."/>
            <person name="Kim M.K."/>
            <person name="Newey C.N."/>
            <person name="Stoker T.S."/>
            <person name="Thompson D.W."/>
            <person name="Grose J.H."/>
        </authorList>
    </citation>
    <scope>NUCLEOTIDE SEQUENCE</scope>
    <source>
        <strain evidence="3">BT635</strain>
    </source>
</reference>
<dbReference type="InterPro" id="IPR030395">
    <property type="entry name" value="GP_PDE_dom"/>
</dbReference>
<organism evidence="3 4">
    <name type="scientific">Hymenobacter nitidus</name>
    <dbReference type="NCBI Taxonomy" id="2880929"/>
    <lineage>
        <taxon>Bacteria</taxon>
        <taxon>Pseudomonadati</taxon>
        <taxon>Bacteroidota</taxon>
        <taxon>Cytophagia</taxon>
        <taxon>Cytophagales</taxon>
        <taxon>Hymenobacteraceae</taxon>
        <taxon>Hymenobacter</taxon>
    </lineage>
</organism>
<feature type="chain" id="PRO_5047292013" description="GP-PDE domain-containing protein" evidence="1">
    <location>
        <begin position="23"/>
        <end position="303"/>
    </location>
</feature>
<dbReference type="PANTHER" id="PTHR46211:SF14">
    <property type="entry name" value="GLYCEROPHOSPHODIESTER PHOSPHODIESTERASE"/>
    <property type="match status" value="1"/>
</dbReference>
<dbReference type="RefSeq" id="WP_226185504.1">
    <property type="nucleotide sequence ID" value="NZ_JAJADQ010000005.1"/>
</dbReference>
<keyword evidence="4" id="KW-1185">Reference proteome</keyword>
<dbReference type="PROSITE" id="PS51704">
    <property type="entry name" value="GP_PDE"/>
    <property type="match status" value="1"/>
</dbReference>
<dbReference type="Gene3D" id="3.20.20.190">
    <property type="entry name" value="Phosphatidylinositol (PI) phosphodiesterase"/>
    <property type="match status" value="1"/>
</dbReference>
<dbReference type="Pfam" id="PF03009">
    <property type="entry name" value="GDPD"/>
    <property type="match status" value="1"/>
</dbReference>
<accession>A0ABS8ACU8</accession>
<dbReference type="SUPFAM" id="SSF51695">
    <property type="entry name" value="PLC-like phosphodiesterases"/>
    <property type="match status" value="1"/>
</dbReference>
<dbReference type="PROSITE" id="PS50007">
    <property type="entry name" value="PIPLC_X_DOMAIN"/>
    <property type="match status" value="1"/>
</dbReference>
<name>A0ABS8ACU8_9BACT</name>
<dbReference type="PROSITE" id="PS51257">
    <property type="entry name" value="PROKAR_LIPOPROTEIN"/>
    <property type="match status" value="1"/>
</dbReference>
<dbReference type="PANTHER" id="PTHR46211">
    <property type="entry name" value="GLYCEROPHOSPHORYL DIESTER PHOSPHODIESTERASE"/>
    <property type="match status" value="1"/>
</dbReference>
<evidence type="ECO:0000256" key="1">
    <source>
        <dbReference type="SAM" id="SignalP"/>
    </source>
</evidence>
<evidence type="ECO:0000313" key="3">
    <source>
        <dbReference type="EMBL" id="MCB2378121.1"/>
    </source>
</evidence>
<comment type="caution">
    <text evidence="3">The sequence shown here is derived from an EMBL/GenBank/DDBJ whole genome shotgun (WGS) entry which is preliminary data.</text>
</comment>
<proteinExistence type="predicted"/>
<sequence>MKTNFGSLLVAGILSCSLPARAQEGAESLRRAPGRPVVVGHAGSGFFTPLNPFNPLPPSSLRSALKALQDGAEGLEIDLQLSQDSVPVLYHDQTLDSMTKTGRGCTNEHPAAALTRLRYRGGWPYDWFQHERLVTLDTLLARLAHRPQYPYLHLDLHENLPCLSPEQVQRNSAALVRQLVRTLRQYKVPPGRILLVSARLPTLRYFRQLWPAVPLGYEITGDFAANLTLAQAEQVQAVVISDALATPGNTGQAHAADLAVVTFGARSRRSIRRVLAAGPDAYEVDSVPRLIRLLGRRTAASRP</sequence>
<dbReference type="InterPro" id="IPR017946">
    <property type="entry name" value="PLC-like_Pdiesterase_TIM-brl"/>
</dbReference>
<gene>
    <name evidence="3" type="ORF">LGH70_11040</name>
</gene>
<feature type="signal peptide" evidence="1">
    <location>
        <begin position="1"/>
        <end position="22"/>
    </location>
</feature>
<keyword evidence="1" id="KW-0732">Signal</keyword>
<dbReference type="Proteomes" id="UP001165297">
    <property type="component" value="Unassembled WGS sequence"/>
</dbReference>
<evidence type="ECO:0000259" key="2">
    <source>
        <dbReference type="PROSITE" id="PS51704"/>
    </source>
</evidence>
<evidence type="ECO:0000313" key="4">
    <source>
        <dbReference type="Proteomes" id="UP001165297"/>
    </source>
</evidence>
<dbReference type="EMBL" id="JAJADQ010000005">
    <property type="protein sequence ID" value="MCB2378121.1"/>
    <property type="molecule type" value="Genomic_DNA"/>
</dbReference>